<evidence type="ECO:0000256" key="3">
    <source>
        <dbReference type="ARBA" id="ARBA00004922"/>
    </source>
</evidence>
<keyword evidence="9 15" id="KW-1133">Transmembrane helix</keyword>
<keyword evidence="5 15" id="KW-0328">Glycosyltransferase</keyword>
<evidence type="ECO:0000256" key="5">
    <source>
        <dbReference type="ARBA" id="ARBA00022676"/>
    </source>
</evidence>
<comment type="subcellular location">
    <subcellularLocation>
        <location evidence="2 15">Golgi apparatus membrane</location>
        <topology evidence="2 15">Single-pass type II membrane protein</topology>
    </subcellularLocation>
</comment>
<dbReference type="InterPro" id="IPR002659">
    <property type="entry name" value="Glyco_trans_31"/>
</dbReference>
<evidence type="ECO:0000256" key="2">
    <source>
        <dbReference type="ARBA" id="ARBA00004323"/>
    </source>
</evidence>
<evidence type="ECO:0000256" key="8">
    <source>
        <dbReference type="ARBA" id="ARBA00022968"/>
    </source>
</evidence>
<gene>
    <name evidence="16" type="ORF">EUGRSUZ_F03260</name>
</gene>
<dbReference type="PANTHER" id="PTHR11214:SF290">
    <property type="entry name" value="BETA-1,3-GALACTOSYLTRANSFERASE 13-RELATED"/>
    <property type="match status" value="1"/>
</dbReference>
<dbReference type="OMA" id="RFMIGKT"/>
<dbReference type="Pfam" id="PF01762">
    <property type="entry name" value="Galactosyl_T"/>
    <property type="match status" value="1"/>
</dbReference>
<comment type="pathway">
    <text evidence="3">Protein modification; protein glycosylation.</text>
</comment>
<evidence type="ECO:0000256" key="15">
    <source>
        <dbReference type="RuleBase" id="RU363063"/>
    </source>
</evidence>
<dbReference type="FunCoup" id="A0A059BUQ3">
    <property type="interactions" value="2200"/>
</dbReference>
<dbReference type="GO" id="GO:0008378">
    <property type="term" value="F:galactosyltransferase activity"/>
    <property type="evidence" value="ECO:0000318"/>
    <property type="project" value="GO_Central"/>
</dbReference>
<reference evidence="16" key="1">
    <citation type="submission" date="2013-07" db="EMBL/GenBank/DDBJ databases">
        <title>The genome of Eucalyptus grandis.</title>
        <authorList>
            <person name="Schmutz J."/>
            <person name="Hayes R."/>
            <person name="Myburg A."/>
            <person name="Tuskan G."/>
            <person name="Grattapaglia D."/>
            <person name="Rokhsar D.S."/>
        </authorList>
    </citation>
    <scope>NUCLEOTIDE SEQUENCE</scope>
    <source>
        <tissue evidence="16">Leaf extractions</tissue>
    </source>
</reference>
<comment type="function">
    <text evidence="14">Beta-1,3-galactosyltransferase that transfers galactose from UDP-galactose to substrates with a terminal glycosyl residue.</text>
</comment>
<accession>A0A059BUQ3</accession>
<keyword evidence="7 15" id="KW-0812">Transmembrane</keyword>
<dbReference type="EMBL" id="KK198758">
    <property type="protein sequence ID" value="KCW69938.1"/>
    <property type="molecule type" value="Genomic_DNA"/>
</dbReference>
<dbReference type="Gramene" id="KCW69937">
    <property type="protein sequence ID" value="KCW69937"/>
    <property type="gene ID" value="EUGRSUZ_F03260"/>
</dbReference>
<keyword evidence="10 15" id="KW-0333">Golgi apparatus</keyword>
<feature type="transmembrane region" description="Helical" evidence="15">
    <location>
        <begin position="20"/>
        <end position="42"/>
    </location>
</feature>
<organism evidence="16">
    <name type="scientific">Eucalyptus grandis</name>
    <name type="common">Flooded gum</name>
    <dbReference type="NCBI Taxonomy" id="71139"/>
    <lineage>
        <taxon>Eukaryota</taxon>
        <taxon>Viridiplantae</taxon>
        <taxon>Streptophyta</taxon>
        <taxon>Embryophyta</taxon>
        <taxon>Tracheophyta</taxon>
        <taxon>Spermatophyta</taxon>
        <taxon>Magnoliopsida</taxon>
        <taxon>eudicotyledons</taxon>
        <taxon>Gunneridae</taxon>
        <taxon>Pentapetalae</taxon>
        <taxon>rosids</taxon>
        <taxon>malvids</taxon>
        <taxon>Myrtales</taxon>
        <taxon>Myrtaceae</taxon>
        <taxon>Myrtoideae</taxon>
        <taxon>Eucalypteae</taxon>
        <taxon>Eucalyptus</taxon>
    </lineage>
</organism>
<dbReference type="UniPathway" id="UPA00378"/>
<evidence type="ECO:0000256" key="1">
    <source>
        <dbReference type="ARBA" id="ARBA00001936"/>
    </source>
</evidence>
<dbReference type="AlphaFoldDB" id="A0A059BUQ3"/>
<dbReference type="Gramene" id="KCW69938">
    <property type="protein sequence ID" value="KCW69938"/>
    <property type="gene ID" value="EUGRSUZ_F03260"/>
</dbReference>
<keyword evidence="6" id="KW-0808">Transferase</keyword>
<evidence type="ECO:0000256" key="4">
    <source>
        <dbReference type="ARBA" id="ARBA00008661"/>
    </source>
</evidence>
<evidence type="ECO:0000256" key="9">
    <source>
        <dbReference type="ARBA" id="ARBA00022989"/>
    </source>
</evidence>
<dbReference type="GO" id="GO:0000139">
    <property type="term" value="C:Golgi membrane"/>
    <property type="evidence" value="ECO:0000318"/>
    <property type="project" value="GO_Central"/>
</dbReference>
<proteinExistence type="inferred from homology"/>
<keyword evidence="11 15" id="KW-0472">Membrane</keyword>
<sequence>MPPSPKFFHQSRPSPRRSTVLILGCCLLIGLSGFVFGLIAILRPGKCSVHEPRSVRIVWEREDGAGDGLNSAGDGVRRTDRHKVMGFVGIQTGFGSAGRRRSLRQTWMPSDRQGLQRLEEATGLAFRFVIGKTKDRSKMAELKREVSEYDDFLLLDIEEEYSMLPYKTLAFFKAAYALYDSEFYVKADDDIYLRPDRLSLLLAKERSHTQTYIGCMKKGQVFTNPQLKWYEPLHHLLGSEYFLHAYGPLYILSADVVASLVALRNNSFRMFSNEDVTIGSWMLAMNVNHENNQLLCASDCTPSFIAVWDIPKCSGLCDPEKRLVELHQKESCSRSPTMPADDD</sequence>
<keyword evidence="13 15" id="KW-0464">Manganese</keyword>
<dbReference type="OrthoDB" id="414175at2759"/>
<evidence type="ECO:0000256" key="10">
    <source>
        <dbReference type="ARBA" id="ARBA00023034"/>
    </source>
</evidence>
<dbReference type="EC" id="2.4.1.-" evidence="15"/>
<name>A0A059BUQ3_EUCGR</name>
<comment type="cofactor">
    <cofactor evidence="1 15">
        <name>Mn(2+)</name>
        <dbReference type="ChEBI" id="CHEBI:29035"/>
    </cofactor>
</comment>
<dbReference type="Gene3D" id="3.90.550.50">
    <property type="match status" value="1"/>
</dbReference>
<keyword evidence="12" id="KW-0325">Glycoprotein</keyword>
<dbReference type="FunFam" id="3.90.550.50:FF:000012">
    <property type="entry name" value="Hexosyltransferase"/>
    <property type="match status" value="1"/>
</dbReference>
<protein>
    <recommendedName>
        <fullName evidence="15">Hexosyltransferase</fullName>
        <ecNumber evidence="15">2.4.1.-</ecNumber>
    </recommendedName>
</protein>
<dbReference type="KEGG" id="egr:104450086"/>
<evidence type="ECO:0000256" key="14">
    <source>
        <dbReference type="ARBA" id="ARBA00055406"/>
    </source>
</evidence>
<dbReference type="eggNOG" id="KOG2288">
    <property type="taxonomic scope" value="Eukaryota"/>
</dbReference>
<keyword evidence="8 15" id="KW-0735">Signal-anchor</keyword>
<dbReference type="PANTHER" id="PTHR11214">
    <property type="entry name" value="BETA-1,3-N-ACETYLGLUCOSAMINYLTRANSFERASE"/>
    <property type="match status" value="1"/>
</dbReference>
<dbReference type="EMBL" id="KK198758">
    <property type="protein sequence ID" value="KCW69937.1"/>
    <property type="molecule type" value="Genomic_DNA"/>
</dbReference>
<evidence type="ECO:0000256" key="13">
    <source>
        <dbReference type="ARBA" id="ARBA00023211"/>
    </source>
</evidence>
<evidence type="ECO:0000256" key="12">
    <source>
        <dbReference type="ARBA" id="ARBA00023180"/>
    </source>
</evidence>
<evidence type="ECO:0000256" key="11">
    <source>
        <dbReference type="ARBA" id="ARBA00023136"/>
    </source>
</evidence>
<evidence type="ECO:0000313" key="16">
    <source>
        <dbReference type="EMBL" id="KCW69938.1"/>
    </source>
</evidence>
<evidence type="ECO:0000256" key="6">
    <source>
        <dbReference type="ARBA" id="ARBA00022679"/>
    </source>
</evidence>
<evidence type="ECO:0000256" key="7">
    <source>
        <dbReference type="ARBA" id="ARBA00022692"/>
    </source>
</evidence>
<comment type="similarity">
    <text evidence="4 15">Belongs to the glycosyltransferase 31 family.</text>
</comment>